<sequence>MLDGVRFALTLAATLGSGLVAGVLFAFSSFVLRAFRLLPAAQGIAAMQSVNRTVRTPSFLLVFTGTAVLGAALAGWAAVTGAGHGGGWLLAGGVLYVAGTFVLTGAVHIPRNNALDTVDPHTPEGAAAWARFVPAWTAWNHVRTLAALGACAAFALALAA</sequence>
<accession>A0A2T0LSD6</accession>
<dbReference type="Proteomes" id="UP000238362">
    <property type="component" value="Unassembled WGS sequence"/>
</dbReference>
<gene>
    <name evidence="2" type="ORF">B0I33_107141</name>
</gene>
<comment type="caution">
    <text evidence="2">The sequence shown here is derived from an EMBL/GenBank/DDBJ whole genome shotgun (WGS) entry which is preliminary data.</text>
</comment>
<keyword evidence="1" id="KW-0472">Membrane</keyword>
<evidence type="ECO:0000313" key="2">
    <source>
        <dbReference type="EMBL" id="PRX46564.1"/>
    </source>
</evidence>
<keyword evidence="1" id="KW-1133">Transmembrane helix</keyword>
<dbReference type="AlphaFoldDB" id="A0A2T0LSD6"/>
<reference evidence="2 3" key="1">
    <citation type="submission" date="2018-03" db="EMBL/GenBank/DDBJ databases">
        <title>Genomic Encyclopedia of Type Strains, Phase III (KMG-III): the genomes of soil and plant-associated and newly described type strains.</title>
        <authorList>
            <person name="Whitman W."/>
        </authorList>
    </citation>
    <scope>NUCLEOTIDE SEQUENCE [LARGE SCALE GENOMIC DNA]</scope>
    <source>
        <strain evidence="2 3">CGMCC 4.7125</strain>
    </source>
</reference>
<dbReference type="OrthoDB" id="428263at2"/>
<proteinExistence type="predicted"/>
<feature type="transmembrane region" description="Helical" evidence="1">
    <location>
        <begin position="12"/>
        <end position="38"/>
    </location>
</feature>
<feature type="transmembrane region" description="Helical" evidence="1">
    <location>
        <begin position="85"/>
        <end position="107"/>
    </location>
</feature>
<dbReference type="RefSeq" id="WP_106179968.1">
    <property type="nucleotide sequence ID" value="NZ_PVNH01000007.1"/>
</dbReference>
<evidence type="ECO:0000313" key="3">
    <source>
        <dbReference type="Proteomes" id="UP000238362"/>
    </source>
</evidence>
<dbReference type="EMBL" id="PVNH01000007">
    <property type="protein sequence ID" value="PRX46564.1"/>
    <property type="molecule type" value="Genomic_DNA"/>
</dbReference>
<keyword evidence="3" id="KW-1185">Reference proteome</keyword>
<organism evidence="2 3">
    <name type="scientific">Prauserella shujinwangii</name>
    <dbReference type="NCBI Taxonomy" id="1453103"/>
    <lineage>
        <taxon>Bacteria</taxon>
        <taxon>Bacillati</taxon>
        <taxon>Actinomycetota</taxon>
        <taxon>Actinomycetes</taxon>
        <taxon>Pseudonocardiales</taxon>
        <taxon>Pseudonocardiaceae</taxon>
        <taxon>Prauserella</taxon>
    </lineage>
</organism>
<keyword evidence="1" id="KW-0812">Transmembrane</keyword>
<feature type="transmembrane region" description="Helical" evidence="1">
    <location>
        <begin position="59"/>
        <end position="79"/>
    </location>
</feature>
<evidence type="ECO:0000256" key="1">
    <source>
        <dbReference type="SAM" id="Phobius"/>
    </source>
</evidence>
<name>A0A2T0LSD6_9PSEU</name>
<dbReference type="InterPro" id="IPR013901">
    <property type="entry name" value="Anthrone_oxy"/>
</dbReference>
<dbReference type="Pfam" id="PF08592">
    <property type="entry name" value="Anthrone_oxy"/>
    <property type="match status" value="1"/>
</dbReference>
<protein>
    <submittedName>
        <fullName evidence="2">Putative membrane protein</fullName>
    </submittedName>
</protein>